<dbReference type="InterPro" id="IPR004182">
    <property type="entry name" value="GRAM"/>
</dbReference>
<dbReference type="GO" id="GO:0032541">
    <property type="term" value="C:cortical endoplasmic reticulum"/>
    <property type="evidence" value="ECO:0007669"/>
    <property type="project" value="TreeGrafter"/>
</dbReference>
<evidence type="ECO:0000256" key="1">
    <source>
        <dbReference type="SAM" id="MobiDB-lite"/>
    </source>
</evidence>
<organism evidence="3 4">
    <name type="scientific">Coemansia thaxteri</name>
    <dbReference type="NCBI Taxonomy" id="2663907"/>
    <lineage>
        <taxon>Eukaryota</taxon>
        <taxon>Fungi</taxon>
        <taxon>Fungi incertae sedis</taxon>
        <taxon>Zoopagomycota</taxon>
        <taxon>Kickxellomycotina</taxon>
        <taxon>Kickxellomycetes</taxon>
        <taxon>Kickxellales</taxon>
        <taxon>Kickxellaceae</taxon>
        <taxon>Coemansia</taxon>
    </lineage>
</organism>
<reference evidence="3" key="1">
    <citation type="submission" date="2022-07" db="EMBL/GenBank/DDBJ databases">
        <title>Phylogenomic reconstructions and comparative analyses of Kickxellomycotina fungi.</title>
        <authorList>
            <person name="Reynolds N.K."/>
            <person name="Stajich J.E."/>
            <person name="Barry K."/>
            <person name="Grigoriev I.V."/>
            <person name="Crous P."/>
            <person name="Smith M.E."/>
        </authorList>
    </citation>
    <scope>NUCLEOTIDE SEQUENCE</scope>
    <source>
        <strain evidence="3">IMI 214461</strain>
    </source>
</reference>
<dbReference type="GO" id="GO:0140268">
    <property type="term" value="C:endoplasmic reticulum-plasma membrane contact site"/>
    <property type="evidence" value="ECO:0007669"/>
    <property type="project" value="TreeGrafter"/>
</dbReference>
<keyword evidence="4" id="KW-1185">Reference proteome</keyword>
<name>A0A9W8BB82_9FUNG</name>
<evidence type="ECO:0000313" key="4">
    <source>
        <dbReference type="Proteomes" id="UP001150907"/>
    </source>
</evidence>
<protein>
    <recommendedName>
        <fullName evidence="2">GRAM domain-containing protein</fullName>
    </recommendedName>
</protein>
<dbReference type="InterPro" id="IPR011993">
    <property type="entry name" value="PH-like_dom_sf"/>
</dbReference>
<sequence>MSRRPDTTSAADLSADSKLAKDDKPRGIRARLRQRRARNSSEDEVRSRPTSLDLSRKLPMLGSTGAHSLSTVPTRSDGLTWSYGLEDDGGPPGLALGEFGEHCDEVAEEDEDITPSPADHPPATDAVRAAAVVPGLHRRATQPDSRRRSLQSVPALTPSTLGGGLSKSTIDHNLSDGYVAHSDYEHNSPVNSGNYSCDYSYDDDAEAEASSLEPSKSARHQPEEFDADGELNAVYLKRNADFHMLFRNIPINELLIDDYGCALQRDILVQGRLYLTENFVCFYSNIFGWVTNLVIAFDEIVSIDKKMTALIIPNAIQ</sequence>
<feature type="compositionally biased region" description="Basic residues" evidence="1">
    <location>
        <begin position="27"/>
        <end position="38"/>
    </location>
</feature>
<dbReference type="GO" id="GO:0120015">
    <property type="term" value="F:sterol transfer activity"/>
    <property type="evidence" value="ECO:0007669"/>
    <property type="project" value="TreeGrafter"/>
</dbReference>
<dbReference type="AlphaFoldDB" id="A0A9W8BB82"/>
<gene>
    <name evidence="3" type="ORF">H4R26_004153</name>
</gene>
<dbReference type="SMART" id="SM00568">
    <property type="entry name" value="GRAM"/>
    <property type="match status" value="1"/>
</dbReference>
<dbReference type="PANTHER" id="PTHR23319">
    <property type="entry name" value="GRAM DOMAIN CONTAINING 1B, ISOFORM E"/>
    <property type="match status" value="1"/>
</dbReference>
<dbReference type="GO" id="GO:0005739">
    <property type="term" value="C:mitochondrion"/>
    <property type="evidence" value="ECO:0007669"/>
    <property type="project" value="TreeGrafter"/>
</dbReference>
<feature type="region of interest" description="Disordered" evidence="1">
    <location>
        <begin position="1"/>
        <end position="98"/>
    </location>
</feature>
<feature type="compositionally biased region" description="Polar residues" evidence="1">
    <location>
        <begin position="65"/>
        <end position="79"/>
    </location>
</feature>
<feature type="region of interest" description="Disordered" evidence="1">
    <location>
        <begin position="137"/>
        <end position="168"/>
    </location>
</feature>
<dbReference type="GO" id="GO:0032934">
    <property type="term" value="F:sterol binding"/>
    <property type="evidence" value="ECO:0007669"/>
    <property type="project" value="TreeGrafter"/>
</dbReference>
<dbReference type="InterPro" id="IPR051482">
    <property type="entry name" value="Cholesterol_transport"/>
</dbReference>
<dbReference type="Proteomes" id="UP001150907">
    <property type="component" value="Unassembled WGS sequence"/>
</dbReference>
<dbReference type="GO" id="GO:0005886">
    <property type="term" value="C:plasma membrane"/>
    <property type="evidence" value="ECO:0007669"/>
    <property type="project" value="TreeGrafter"/>
</dbReference>
<dbReference type="EMBL" id="JANBQF010000413">
    <property type="protein sequence ID" value="KAJ2001387.1"/>
    <property type="molecule type" value="Genomic_DNA"/>
</dbReference>
<dbReference type="GO" id="GO:0005789">
    <property type="term" value="C:endoplasmic reticulum membrane"/>
    <property type="evidence" value="ECO:0007669"/>
    <property type="project" value="TreeGrafter"/>
</dbReference>
<feature type="domain" description="GRAM" evidence="2">
    <location>
        <begin position="240"/>
        <end position="307"/>
    </location>
</feature>
<evidence type="ECO:0000313" key="3">
    <source>
        <dbReference type="EMBL" id="KAJ2001387.1"/>
    </source>
</evidence>
<dbReference type="GO" id="GO:0032366">
    <property type="term" value="P:intracellular sterol transport"/>
    <property type="evidence" value="ECO:0007669"/>
    <property type="project" value="TreeGrafter"/>
</dbReference>
<dbReference type="Pfam" id="PF02893">
    <property type="entry name" value="GRAM"/>
    <property type="match status" value="1"/>
</dbReference>
<accession>A0A9W8BB82</accession>
<dbReference type="PANTHER" id="PTHR23319:SF4">
    <property type="entry name" value="GRAM DOMAIN CONTAINING 1B, ISOFORM E"/>
    <property type="match status" value="1"/>
</dbReference>
<comment type="caution">
    <text evidence="3">The sequence shown here is derived from an EMBL/GenBank/DDBJ whole genome shotgun (WGS) entry which is preliminary data.</text>
</comment>
<feature type="non-terminal residue" evidence="3">
    <location>
        <position position="317"/>
    </location>
</feature>
<feature type="compositionally biased region" description="Polar residues" evidence="1">
    <location>
        <begin position="150"/>
        <end position="168"/>
    </location>
</feature>
<dbReference type="CDD" id="cd13220">
    <property type="entry name" value="PH-GRAM_GRAMDC"/>
    <property type="match status" value="1"/>
</dbReference>
<proteinExistence type="predicted"/>
<dbReference type="OrthoDB" id="2162691at2759"/>
<dbReference type="Gene3D" id="2.30.29.30">
    <property type="entry name" value="Pleckstrin-homology domain (PH domain)/Phosphotyrosine-binding domain (PTB)"/>
    <property type="match status" value="1"/>
</dbReference>
<evidence type="ECO:0000259" key="2">
    <source>
        <dbReference type="SMART" id="SM00568"/>
    </source>
</evidence>